<dbReference type="InterPro" id="IPR011604">
    <property type="entry name" value="PDDEXK-like_dom_sf"/>
</dbReference>
<keyword evidence="3" id="KW-1185">Reference proteome</keyword>
<name>A0A7G9GWD1_9FUSO</name>
<accession>A0A7G9GWD1</accession>
<dbReference type="RefSeq" id="WP_187422844.1">
    <property type="nucleotide sequence ID" value="NZ_CP060637.1"/>
</dbReference>
<dbReference type="EMBL" id="CP060637">
    <property type="protein sequence ID" value="QNM15113.1"/>
    <property type="molecule type" value="Genomic_DNA"/>
</dbReference>
<dbReference type="PANTHER" id="PTHR37168:SF1">
    <property type="entry name" value="CRISPR-ASSOCIATED EXONUCLEASE CAS4"/>
    <property type="match status" value="1"/>
</dbReference>
<dbReference type="KEGG" id="fho:H9Q81_09400"/>
<sequence>MKKYISGMMFYYYFVCKRKLWLFANEIQLENENEDVKIGKLLDENTYSRERKHVLIDNTINVDFIKDWEVLHEIKKNKTVEDAAIWQIKYYLYFLKKRGITLEKGILDYPKLKKRKEIFLELNDEIKIENILLEIEKIIECKIIPSIEKLKICKKCAFYEYCYI</sequence>
<dbReference type="Pfam" id="PF01930">
    <property type="entry name" value="Cas_Cas4"/>
    <property type="match status" value="1"/>
</dbReference>
<dbReference type="AlphaFoldDB" id="A0A7G9GWD1"/>
<feature type="domain" description="DUF83" evidence="1">
    <location>
        <begin position="7"/>
        <end position="164"/>
    </location>
</feature>
<proteinExistence type="predicted"/>
<dbReference type="InterPro" id="IPR022765">
    <property type="entry name" value="Dna2/Cas4_DUF83"/>
</dbReference>
<evidence type="ECO:0000313" key="2">
    <source>
        <dbReference type="EMBL" id="QNM15113.1"/>
    </source>
</evidence>
<gene>
    <name evidence="2" type="ORF">H9Q81_09400</name>
</gene>
<evidence type="ECO:0000259" key="1">
    <source>
        <dbReference type="Pfam" id="PF01930"/>
    </source>
</evidence>
<evidence type="ECO:0000313" key="3">
    <source>
        <dbReference type="Proteomes" id="UP000515913"/>
    </source>
</evidence>
<dbReference type="PANTHER" id="PTHR37168">
    <property type="entry name" value="CRISPR-ASSOCIATED EXONUCLEASE CAS4"/>
    <property type="match status" value="1"/>
</dbReference>
<dbReference type="Gene3D" id="3.90.320.10">
    <property type="match status" value="1"/>
</dbReference>
<reference evidence="2 3" key="1">
    <citation type="submission" date="2020-08" db="EMBL/GenBank/DDBJ databases">
        <authorList>
            <person name="Liu C."/>
            <person name="Sun Q."/>
        </authorList>
    </citation>
    <scope>NUCLEOTIDE SEQUENCE [LARGE SCALE GENOMIC DNA]</scope>
    <source>
        <strain evidence="2 3">NSJ-57</strain>
    </source>
</reference>
<organism evidence="2 3">
    <name type="scientific">Fusobacterium hominis</name>
    <dbReference type="NCBI Taxonomy" id="2764326"/>
    <lineage>
        <taxon>Bacteria</taxon>
        <taxon>Fusobacteriati</taxon>
        <taxon>Fusobacteriota</taxon>
        <taxon>Fusobacteriia</taxon>
        <taxon>Fusobacteriales</taxon>
        <taxon>Fusobacteriaceae</taxon>
        <taxon>Fusobacterium</taxon>
    </lineage>
</organism>
<dbReference type="Proteomes" id="UP000515913">
    <property type="component" value="Chromosome"/>
</dbReference>
<protein>
    <submittedName>
        <fullName evidence="2">CRISPR-associated protein Cas4</fullName>
    </submittedName>
</protein>